<dbReference type="InterPro" id="IPR023296">
    <property type="entry name" value="Glyco_hydro_beta-prop_sf"/>
</dbReference>
<protein>
    <submittedName>
        <fullName evidence="8">Glycoside hydrolase family 68 protein</fullName>
    </submittedName>
</protein>
<comment type="similarity">
    <text evidence="1 6">Belongs to the glycosyl hydrolase 68 family.</text>
</comment>
<dbReference type="GO" id="GO:0050053">
    <property type="term" value="F:levansucrase activity"/>
    <property type="evidence" value="ECO:0007669"/>
    <property type="project" value="InterPro"/>
</dbReference>
<keyword evidence="4" id="KW-0106">Calcium</keyword>
<feature type="chain" id="PRO_5028856601" evidence="7">
    <location>
        <begin position="33"/>
        <end position="502"/>
    </location>
</feature>
<feature type="binding site" evidence="3">
    <location>
        <begin position="261"/>
        <end position="262"/>
    </location>
    <ligand>
        <name>substrate</name>
    </ligand>
</feature>
<dbReference type="Gene3D" id="2.115.10.20">
    <property type="entry name" value="Glycosyl hydrolase domain, family 43"/>
    <property type="match status" value="1"/>
</dbReference>
<evidence type="ECO:0000313" key="8">
    <source>
        <dbReference type="EMBL" id="QNR68146.1"/>
    </source>
</evidence>
<evidence type="ECO:0000256" key="1">
    <source>
        <dbReference type="ARBA" id="ARBA00006775"/>
    </source>
</evidence>
<feature type="binding site" evidence="3">
    <location>
        <position position="176"/>
    </location>
    <ligand>
        <name>substrate</name>
    </ligand>
</feature>
<dbReference type="Pfam" id="PF02435">
    <property type="entry name" value="Glyco_hydro_68"/>
    <property type="match status" value="1"/>
</dbReference>
<name>A0A7H0YAN8_9BACL</name>
<dbReference type="AlphaFoldDB" id="A0A7H0YAN8"/>
<evidence type="ECO:0000256" key="7">
    <source>
        <dbReference type="SAM" id="SignalP"/>
    </source>
</evidence>
<evidence type="ECO:0000256" key="2">
    <source>
        <dbReference type="PIRSR" id="PIRSR603469-1"/>
    </source>
</evidence>
<feature type="site" description="Transition state stabilizer" evidence="5">
    <location>
        <position position="262"/>
    </location>
</feature>
<evidence type="ECO:0000256" key="3">
    <source>
        <dbReference type="PIRSR" id="PIRSR603469-2"/>
    </source>
</evidence>
<feature type="active site" description="Proton donor/acceptor" evidence="2">
    <location>
        <position position="357"/>
    </location>
</feature>
<evidence type="ECO:0000256" key="6">
    <source>
        <dbReference type="RuleBase" id="RU361220"/>
    </source>
</evidence>
<keyword evidence="8" id="KW-0378">Hydrolase</keyword>
<feature type="binding site" evidence="4">
    <location>
        <position position="287"/>
    </location>
    <ligand>
        <name>Ca(2+)</name>
        <dbReference type="ChEBI" id="CHEBI:29108"/>
        <label>1</label>
    </ligand>
</feature>
<dbReference type="GO" id="GO:0016787">
    <property type="term" value="F:hydrolase activity"/>
    <property type="evidence" value="ECO:0007669"/>
    <property type="project" value="UniProtKB-KW"/>
</dbReference>
<dbReference type="GO" id="GO:0046872">
    <property type="term" value="F:metal ion binding"/>
    <property type="evidence" value="ECO:0007669"/>
    <property type="project" value="UniProtKB-KW"/>
</dbReference>
<keyword evidence="7" id="KW-0732">Signal</keyword>
<dbReference type="SUPFAM" id="SSF75005">
    <property type="entry name" value="Arabinanase/levansucrase/invertase"/>
    <property type="match status" value="1"/>
</dbReference>
<dbReference type="Proteomes" id="UP000516384">
    <property type="component" value="Chromosome"/>
</dbReference>
<proteinExistence type="inferred from homology"/>
<dbReference type="GO" id="GO:0009758">
    <property type="term" value="P:carbohydrate utilization"/>
    <property type="evidence" value="ECO:0007669"/>
    <property type="project" value="InterPro"/>
</dbReference>
<feature type="signal peptide" evidence="7">
    <location>
        <begin position="1"/>
        <end position="32"/>
    </location>
</feature>
<gene>
    <name evidence="8" type="ORF">IAQ67_03330</name>
</gene>
<feature type="binding site" evidence="3">
    <location>
        <position position="375"/>
    </location>
    <ligand>
        <name>substrate</name>
    </ligand>
</feature>
<dbReference type="InterPro" id="IPR003469">
    <property type="entry name" value="Glyco_hydro_68"/>
</dbReference>
<evidence type="ECO:0000256" key="5">
    <source>
        <dbReference type="PIRSR" id="PIRSR603469-4"/>
    </source>
</evidence>
<sequence>MEYLKFNKWFSKAATATVATTLLLGGGVQAFAEENDASDLKTDNAFTQITRNDMLNIFKQQGKEKYEVPSFDASTIKNIPSAIGRDSSGKLIDFDVWDSWPLQNADGTVANYKGYNIVFGLAGDPKRGEDTFIYLFYQKAGNTSLSGWKNAGRVFKDNDKLLANDPILKNQSEEWSGSATLTSDGQVRLFYTSRQPYDPNNKLYGKQTLSTAQINVSQPDDKTLKVDGVEDLKSIYDGGDGKTYQNVLQSVGVDMDNHTFRDPHYVEDQGHKYIIFEANTGTETGYQGEDSIQNPAYYGGNKKFFTEEQQNLLQSPKKKGAVLANGALGIVELNDDYTLKNVMPPLIASNLVTDEIERANVFKMNGLWYLFTSTRGSKVTVDAIGDDDIYMLGYVSTSLTGPYKPLNGTGLVLHQDLDRDDVTWTYAHFAIPQGKGNNVVVSSYMTNRGLFPDHKSTFAPSFLLNIKGSKTSVVKNGILEQGQITVDPTNDKKESPDEYGKK</sequence>
<feature type="binding site" evidence="3">
    <location>
        <begin position="355"/>
        <end position="357"/>
    </location>
    <ligand>
        <name>substrate</name>
    </ligand>
</feature>
<dbReference type="EMBL" id="CP061172">
    <property type="protein sequence ID" value="QNR68146.1"/>
    <property type="molecule type" value="Genomic_DNA"/>
</dbReference>
<accession>A0A7H0YAN8</accession>
<feature type="active site" description="Nucleophile" evidence="2">
    <location>
        <position position="98"/>
    </location>
</feature>
<evidence type="ECO:0000313" key="9">
    <source>
        <dbReference type="Proteomes" id="UP000516384"/>
    </source>
</evidence>
<reference evidence="8 9" key="1">
    <citation type="submission" date="2020-09" db="EMBL/GenBank/DDBJ databases">
        <title>Characterization of Paenibacillus peoriae strain ZF390 with broad-spectrum antimicrobial activity as a potential biocontrol agent.</title>
        <authorList>
            <person name="Li L."/>
            <person name="Zhao Y."/>
            <person name="Li B."/>
            <person name="Xie X."/>
        </authorList>
    </citation>
    <scope>NUCLEOTIDE SEQUENCE [LARGE SCALE GENOMIC DNA]</scope>
    <source>
        <strain evidence="8 9">ZF390</strain>
    </source>
</reference>
<dbReference type="CDD" id="cd08997">
    <property type="entry name" value="GH68"/>
    <property type="match status" value="1"/>
</dbReference>
<feature type="binding site" evidence="4">
    <location>
        <position position="354"/>
    </location>
    <ligand>
        <name>Ca(2+)</name>
        <dbReference type="ChEBI" id="CHEBI:29108"/>
        <label>1</label>
    </ligand>
</feature>
<keyword evidence="4" id="KW-0479">Metal-binding</keyword>
<comment type="cofactor">
    <cofactor evidence="4">
        <name>Ca(2+)</name>
        <dbReference type="ChEBI" id="CHEBI:29108"/>
    </cofactor>
</comment>
<organism evidence="8 9">
    <name type="scientific">Paenibacillus peoriae</name>
    <dbReference type="NCBI Taxonomy" id="59893"/>
    <lineage>
        <taxon>Bacteria</taxon>
        <taxon>Bacillati</taxon>
        <taxon>Bacillota</taxon>
        <taxon>Bacilli</taxon>
        <taxon>Bacillales</taxon>
        <taxon>Paenibacillaceae</taxon>
        <taxon>Paenibacillus</taxon>
    </lineage>
</organism>
<feature type="binding site" evidence="4">
    <location>
        <position position="325"/>
    </location>
    <ligand>
        <name>Ca(2+)</name>
        <dbReference type="ChEBI" id="CHEBI:29108"/>
        <label>1</label>
    </ligand>
</feature>
<evidence type="ECO:0000256" key="4">
    <source>
        <dbReference type="PIRSR" id="PIRSR603469-3"/>
    </source>
</evidence>
<feature type="binding site" evidence="4">
    <location>
        <position position="256"/>
    </location>
    <ligand>
        <name>Ca(2+)</name>
        <dbReference type="ChEBI" id="CHEBI:29108"/>
        <label>1</label>
    </ligand>
</feature>
<feature type="binding site" evidence="3">
    <location>
        <position position="97"/>
    </location>
    <ligand>
        <name>substrate</name>
    </ligand>
</feature>